<dbReference type="RefSeq" id="XP_056699100.1">
    <property type="nucleotide sequence ID" value="XM_056843122.1"/>
</dbReference>
<dbReference type="PROSITE" id="PS00107">
    <property type="entry name" value="PROTEIN_KINASE_ATP"/>
    <property type="match status" value="1"/>
</dbReference>
<dbReference type="InterPro" id="IPR011009">
    <property type="entry name" value="Kinase-like_dom_sf"/>
</dbReference>
<evidence type="ECO:0000259" key="16">
    <source>
        <dbReference type="PROSITE" id="PS50948"/>
    </source>
</evidence>
<evidence type="ECO:0000256" key="12">
    <source>
        <dbReference type="SAM" id="Phobius"/>
    </source>
</evidence>
<dbReference type="InterPro" id="IPR017441">
    <property type="entry name" value="Protein_kinase_ATP_BS"/>
</dbReference>
<reference evidence="18" key="2">
    <citation type="submission" date="2025-08" db="UniProtKB">
        <authorList>
            <consortium name="RefSeq"/>
        </authorList>
    </citation>
    <scope>IDENTIFICATION</scope>
    <source>
        <tissue evidence="18">Leaf</tissue>
    </source>
</reference>
<feature type="signal peptide" evidence="13">
    <location>
        <begin position="1"/>
        <end position="22"/>
    </location>
</feature>
<feature type="region of interest" description="Disordered" evidence="11">
    <location>
        <begin position="793"/>
        <end position="814"/>
    </location>
</feature>
<evidence type="ECO:0000256" key="13">
    <source>
        <dbReference type="SAM" id="SignalP"/>
    </source>
</evidence>
<dbReference type="PROSITE" id="PS50927">
    <property type="entry name" value="BULB_LECTIN"/>
    <property type="match status" value="1"/>
</dbReference>
<dbReference type="SMART" id="SM00108">
    <property type="entry name" value="B_lectin"/>
    <property type="match status" value="1"/>
</dbReference>
<dbReference type="Gene3D" id="3.50.4.10">
    <property type="entry name" value="Hepatocyte Growth Factor"/>
    <property type="match status" value="1"/>
</dbReference>
<keyword evidence="8" id="KW-0325">Glycoprotein</keyword>
<protein>
    <recommendedName>
        <fullName evidence="9">Receptor-like serine/threonine-protein kinase</fullName>
        <ecNumber evidence="9">2.7.11.1</ecNumber>
    </recommendedName>
</protein>
<dbReference type="InterPro" id="IPR001480">
    <property type="entry name" value="Bulb-type_lectin_dom"/>
</dbReference>
<dbReference type="Pfam" id="PF01453">
    <property type="entry name" value="B_lectin"/>
    <property type="match status" value="1"/>
</dbReference>
<evidence type="ECO:0000259" key="14">
    <source>
        <dbReference type="PROSITE" id="PS50011"/>
    </source>
</evidence>
<evidence type="ECO:0000256" key="10">
    <source>
        <dbReference type="PROSITE-ProRule" id="PRU10141"/>
    </source>
</evidence>
<sequence>MKATYSHVLLWLLLSVVTTCGGRDTISVTQSVGEGESLVSSGGDFELGFFTLGSDGRKYIGIWFKKVQGRNVVWVANRERPLVNSFGDLQLTNTSLLVLVNSTGSVMWSTNSSRSVQSPIAQLLDSGNLVVRDENDNNPDNYLWQSFDYPCDSQLPGMKLGRNFVTGVDRYLTSWKSYDDPSPGSYTYRFNPQGYPQPILYRDSVEQYRDGPWNGFWFSGNSLLNPNPSELYQFVFNQRELYYVYELINFSLVTNRFLNTLGSLQRVEWNNRKQGWDTYLSKPTDSCDMYALCGSYGICNNVNFPRCQCVKGFVPKSPIDWNDGVCSDGCVLSTPFNCSINNGFIKYSNVKLPDTRSSWYNTTMTLEECKNKCLKKCSCVAYANLDVTDGGTGCLLWFDNLIDVRVLSGVGQDLYVRVSSSGSGGDGKIRIWVAVGSSLLLIVILSCVVIFIRWRKWRPNIVEKYFASRGGSGINKNKKEEKELPIYPFNVITRATNYFSLSNKVGEGGFGCVYKGVLNDGQEIAVKRLSKNSKQGLDEFKNEALFIAKLQHRNLVRLIGCCVKAEEQILIYEYMPNNSLDRVLFDKTSSGLLDWPKRFEIINGIARGLLYLHQDSRLRIVHRDLKASNVLLDKEMNPKISDFGMARSFTESEDEAKTKRVVGTYGYMPPEYTIDGLFSVKSDVYSFGVIVLEIVCGKKNRGFNHPDHHHSLLGHAWMHFKDGATLDIVDESILKMSYASEIQRSIQIGLLCVQQNPEDRPSMSQVSVMLSGDTELAIPTEPGFFVQRYMPQESHSGATQSSSNEVTVTLLSGR</sequence>
<keyword evidence="12" id="KW-0472">Membrane</keyword>
<dbReference type="Gene3D" id="2.90.10.10">
    <property type="entry name" value="Bulb-type lectin domain"/>
    <property type="match status" value="1"/>
</dbReference>
<dbReference type="Gene3D" id="1.10.510.10">
    <property type="entry name" value="Transferase(Phosphotransferase) domain 1"/>
    <property type="match status" value="1"/>
</dbReference>
<dbReference type="Proteomes" id="UP000813463">
    <property type="component" value="Chromosome 4"/>
</dbReference>
<dbReference type="Pfam" id="PF07714">
    <property type="entry name" value="PK_Tyr_Ser-Thr"/>
    <property type="match status" value="1"/>
</dbReference>
<dbReference type="SMART" id="SM00220">
    <property type="entry name" value="S_TKc"/>
    <property type="match status" value="1"/>
</dbReference>
<evidence type="ECO:0000256" key="5">
    <source>
        <dbReference type="ARBA" id="ARBA00022777"/>
    </source>
</evidence>
<comment type="catalytic activity">
    <reaction evidence="9">
        <text>L-seryl-[protein] + ATP = O-phospho-L-seryl-[protein] + ADP + H(+)</text>
        <dbReference type="Rhea" id="RHEA:17989"/>
        <dbReference type="Rhea" id="RHEA-COMP:9863"/>
        <dbReference type="Rhea" id="RHEA-COMP:11604"/>
        <dbReference type="ChEBI" id="CHEBI:15378"/>
        <dbReference type="ChEBI" id="CHEBI:29999"/>
        <dbReference type="ChEBI" id="CHEBI:30616"/>
        <dbReference type="ChEBI" id="CHEBI:83421"/>
        <dbReference type="ChEBI" id="CHEBI:456216"/>
        <dbReference type="EC" id="2.7.11.1"/>
    </reaction>
</comment>
<dbReference type="PANTHER" id="PTHR32444:SF235">
    <property type="entry name" value="OS01G0783900 PROTEIN"/>
    <property type="match status" value="1"/>
</dbReference>
<evidence type="ECO:0000256" key="4">
    <source>
        <dbReference type="ARBA" id="ARBA00022741"/>
    </source>
</evidence>
<keyword evidence="7" id="KW-1015">Disulfide bond</keyword>
<dbReference type="GeneID" id="110781842"/>
<keyword evidence="5 9" id="KW-0418">Kinase</keyword>
<reference evidence="17" key="1">
    <citation type="journal article" date="2021" name="Nat. Commun.">
        <title>Genomic analyses provide insights into spinach domestication and the genetic basis of agronomic traits.</title>
        <authorList>
            <person name="Cai X."/>
            <person name="Sun X."/>
            <person name="Xu C."/>
            <person name="Sun H."/>
            <person name="Wang X."/>
            <person name="Ge C."/>
            <person name="Zhang Z."/>
            <person name="Wang Q."/>
            <person name="Fei Z."/>
            <person name="Jiao C."/>
            <person name="Wang Q."/>
        </authorList>
    </citation>
    <scope>NUCLEOTIDE SEQUENCE [LARGE SCALE GENOMIC DNA]</scope>
    <source>
        <strain evidence="17">cv. Varoflay</strain>
    </source>
</reference>
<dbReference type="InterPro" id="IPR036426">
    <property type="entry name" value="Bulb-type_lectin_dom_sf"/>
</dbReference>
<feature type="transmembrane region" description="Helical" evidence="12">
    <location>
        <begin position="431"/>
        <end position="452"/>
    </location>
</feature>
<evidence type="ECO:0000313" key="17">
    <source>
        <dbReference type="Proteomes" id="UP000813463"/>
    </source>
</evidence>
<keyword evidence="17" id="KW-1185">Reference proteome</keyword>
<dbReference type="PROSITE" id="PS00108">
    <property type="entry name" value="PROTEIN_KINASE_ST"/>
    <property type="match status" value="1"/>
</dbReference>
<name>A0ABM3RTZ9_SPIOL</name>
<dbReference type="InterPro" id="IPR001245">
    <property type="entry name" value="Ser-Thr/Tyr_kinase_cat_dom"/>
</dbReference>
<keyword evidence="6 9" id="KW-0067">ATP-binding</keyword>
<dbReference type="PIRSF" id="PIRSF000641">
    <property type="entry name" value="SRK"/>
    <property type="match status" value="1"/>
</dbReference>
<dbReference type="Pfam" id="PF08276">
    <property type="entry name" value="PAN_2"/>
    <property type="match status" value="1"/>
</dbReference>
<dbReference type="InterPro" id="IPR000858">
    <property type="entry name" value="S_locus_glycoprot_dom"/>
</dbReference>
<dbReference type="InterPro" id="IPR024171">
    <property type="entry name" value="SRK-like_kinase"/>
</dbReference>
<dbReference type="CDD" id="cd00028">
    <property type="entry name" value="B_lectin"/>
    <property type="match status" value="1"/>
</dbReference>
<feature type="domain" description="Apple" evidence="16">
    <location>
        <begin position="338"/>
        <end position="419"/>
    </location>
</feature>
<evidence type="ECO:0000256" key="9">
    <source>
        <dbReference type="PIRNR" id="PIRNR000641"/>
    </source>
</evidence>
<dbReference type="SUPFAM" id="SSF51110">
    <property type="entry name" value="alpha-D-mannose-specific plant lectins"/>
    <property type="match status" value="1"/>
</dbReference>
<dbReference type="SMART" id="SM00473">
    <property type="entry name" value="PAN_AP"/>
    <property type="match status" value="1"/>
</dbReference>
<evidence type="ECO:0000313" key="18">
    <source>
        <dbReference type="RefSeq" id="XP_056699100.1"/>
    </source>
</evidence>
<dbReference type="CDD" id="cd01098">
    <property type="entry name" value="PAN_AP_plant"/>
    <property type="match status" value="1"/>
</dbReference>
<dbReference type="InterPro" id="IPR003609">
    <property type="entry name" value="Pan_app"/>
</dbReference>
<keyword evidence="12" id="KW-1133">Transmembrane helix</keyword>
<feature type="domain" description="Bulb-type lectin" evidence="15">
    <location>
        <begin position="23"/>
        <end position="144"/>
    </location>
</feature>
<evidence type="ECO:0000256" key="11">
    <source>
        <dbReference type="SAM" id="MobiDB-lite"/>
    </source>
</evidence>
<gene>
    <name evidence="18" type="primary">LOC110781842</name>
</gene>
<keyword evidence="2 9" id="KW-0808">Transferase</keyword>
<proteinExistence type="inferred from homology"/>
<dbReference type="PANTHER" id="PTHR32444">
    <property type="entry name" value="BULB-TYPE LECTIN DOMAIN-CONTAINING PROTEIN"/>
    <property type="match status" value="1"/>
</dbReference>
<comment type="catalytic activity">
    <reaction evidence="9">
        <text>L-threonyl-[protein] + ATP = O-phospho-L-threonyl-[protein] + ADP + H(+)</text>
        <dbReference type="Rhea" id="RHEA:46608"/>
        <dbReference type="Rhea" id="RHEA-COMP:11060"/>
        <dbReference type="Rhea" id="RHEA-COMP:11605"/>
        <dbReference type="ChEBI" id="CHEBI:15378"/>
        <dbReference type="ChEBI" id="CHEBI:30013"/>
        <dbReference type="ChEBI" id="CHEBI:30616"/>
        <dbReference type="ChEBI" id="CHEBI:61977"/>
        <dbReference type="ChEBI" id="CHEBI:456216"/>
        <dbReference type="EC" id="2.7.11.1"/>
    </reaction>
</comment>
<evidence type="ECO:0000259" key="15">
    <source>
        <dbReference type="PROSITE" id="PS50927"/>
    </source>
</evidence>
<dbReference type="PROSITE" id="PS50948">
    <property type="entry name" value="PAN"/>
    <property type="match status" value="1"/>
</dbReference>
<dbReference type="PROSITE" id="PS50011">
    <property type="entry name" value="PROTEIN_KINASE_DOM"/>
    <property type="match status" value="1"/>
</dbReference>
<dbReference type="Gene3D" id="3.30.200.20">
    <property type="entry name" value="Phosphorylase Kinase, domain 1"/>
    <property type="match status" value="1"/>
</dbReference>
<evidence type="ECO:0000256" key="7">
    <source>
        <dbReference type="ARBA" id="ARBA00023157"/>
    </source>
</evidence>
<evidence type="ECO:0000256" key="6">
    <source>
        <dbReference type="ARBA" id="ARBA00022840"/>
    </source>
</evidence>
<evidence type="ECO:0000256" key="3">
    <source>
        <dbReference type="ARBA" id="ARBA00022729"/>
    </source>
</evidence>
<feature type="domain" description="Protein kinase" evidence="14">
    <location>
        <begin position="499"/>
        <end position="776"/>
    </location>
</feature>
<feature type="chain" id="PRO_5047040504" description="Receptor-like serine/threonine-protein kinase" evidence="13">
    <location>
        <begin position="23"/>
        <end position="814"/>
    </location>
</feature>
<keyword evidence="4 9" id="KW-0547">Nucleotide-binding</keyword>
<dbReference type="InterPro" id="IPR000719">
    <property type="entry name" value="Prot_kinase_dom"/>
</dbReference>
<evidence type="ECO:0000256" key="1">
    <source>
        <dbReference type="ARBA" id="ARBA00022527"/>
    </source>
</evidence>
<dbReference type="Pfam" id="PF00954">
    <property type="entry name" value="S_locus_glycop"/>
    <property type="match status" value="1"/>
</dbReference>
<feature type="binding site" evidence="10">
    <location>
        <position position="527"/>
    </location>
    <ligand>
        <name>ATP</name>
        <dbReference type="ChEBI" id="CHEBI:30616"/>
    </ligand>
</feature>
<comment type="similarity">
    <text evidence="9">Belongs to the protein kinase superfamily. Ser/Thr protein kinase family.</text>
</comment>
<keyword evidence="3 13" id="KW-0732">Signal</keyword>
<dbReference type="CDD" id="cd14066">
    <property type="entry name" value="STKc_IRAK"/>
    <property type="match status" value="1"/>
</dbReference>
<dbReference type="EC" id="2.7.11.1" evidence="9"/>
<accession>A0ABM3RTZ9</accession>
<dbReference type="SUPFAM" id="SSF56112">
    <property type="entry name" value="Protein kinase-like (PK-like)"/>
    <property type="match status" value="1"/>
</dbReference>
<keyword evidence="1 9" id="KW-0723">Serine/threonine-protein kinase</keyword>
<evidence type="ECO:0000256" key="8">
    <source>
        <dbReference type="ARBA" id="ARBA00023180"/>
    </source>
</evidence>
<evidence type="ECO:0000256" key="2">
    <source>
        <dbReference type="ARBA" id="ARBA00022679"/>
    </source>
</evidence>
<dbReference type="InterPro" id="IPR008271">
    <property type="entry name" value="Ser/Thr_kinase_AS"/>
</dbReference>
<keyword evidence="12" id="KW-0812">Transmembrane</keyword>
<organism evidence="17 18">
    <name type="scientific">Spinacia oleracea</name>
    <name type="common">Spinach</name>
    <dbReference type="NCBI Taxonomy" id="3562"/>
    <lineage>
        <taxon>Eukaryota</taxon>
        <taxon>Viridiplantae</taxon>
        <taxon>Streptophyta</taxon>
        <taxon>Embryophyta</taxon>
        <taxon>Tracheophyta</taxon>
        <taxon>Spermatophyta</taxon>
        <taxon>Magnoliopsida</taxon>
        <taxon>eudicotyledons</taxon>
        <taxon>Gunneridae</taxon>
        <taxon>Pentapetalae</taxon>
        <taxon>Caryophyllales</taxon>
        <taxon>Chenopodiaceae</taxon>
        <taxon>Chenopodioideae</taxon>
        <taxon>Anserineae</taxon>
        <taxon>Spinacia</taxon>
    </lineage>
</organism>